<dbReference type="Proteomes" id="UP001352263">
    <property type="component" value="Unassembled WGS sequence"/>
</dbReference>
<dbReference type="InterPro" id="IPR024134">
    <property type="entry name" value="SOD_Cu/Zn_/chaperone"/>
</dbReference>
<gene>
    <name evidence="6" type="ORF">RY831_29115</name>
</gene>
<keyword evidence="4" id="KW-0732">Signal</keyword>
<dbReference type="EC" id="1.15.1.1" evidence="2"/>
<accession>A0ABU6JJJ9</accession>
<feature type="signal peptide" evidence="4">
    <location>
        <begin position="1"/>
        <end position="18"/>
    </location>
</feature>
<dbReference type="EMBL" id="JAWIIV010000046">
    <property type="protein sequence ID" value="MEC4723224.1"/>
    <property type="molecule type" value="Genomic_DNA"/>
</dbReference>
<feature type="domain" description="Superoxide dismutase copper/zinc binding" evidence="5">
    <location>
        <begin position="48"/>
        <end position="179"/>
    </location>
</feature>
<feature type="region of interest" description="Disordered" evidence="3">
    <location>
        <begin position="88"/>
        <end position="107"/>
    </location>
</feature>
<dbReference type="Gene3D" id="2.60.40.200">
    <property type="entry name" value="Superoxide dismutase, copper/zinc binding domain"/>
    <property type="match status" value="1"/>
</dbReference>
<dbReference type="InterPro" id="IPR018152">
    <property type="entry name" value="SOD_Cu/Zn_BS"/>
</dbReference>
<proteinExistence type="inferred from homology"/>
<dbReference type="CDD" id="cd00305">
    <property type="entry name" value="Cu-Zn_Superoxide_Dismutase"/>
    <property type="match status" value="1"/>
</dbReference>
<keyword evidence="7" id="KW-1185">Reference proteome</keyword>
<evidence type="ECO:0000313" key="7">
    <source>
        <dbReference type="Proteomes" id="UP001352263"/>
    </source>
</evidence>
<comment type="function">
    <text evidence="2">Destroys radicals which are normally produced within the cells and which are toxic to biological systems.</text>
</comment>
<keyword evidence="2" id="KW-0186">Copper</keyword>
<evidence type="ECO:0000256" key="2">
    <source>
        <dbReference type="RuleBase" id="RU000393"/>
    </source>
</evidence>
<evidence type="ECO:0000313" key="6">
    <source>
        <dbReference type="EMBL" id="MEC4723224.1"/>
    </source>
</evidence>
<comment type="similarity">
    <text evidence="1 2">Belongs to the Cu-Zn superoxide dismutase family.</text>
</comment>
<evidence type="ECO:0000256" key="1">
    <source>
        <dbReference type="ARBA" id="ARBA00010457"/>
    </source>
</evidence>
<keyword evidence="2" id="KW-0560">Oxidoreductase</keyword>
<dbReference type="Pfam" id="PF00080">
    <property type="entry name" value="Sod_Cu"/>
    <property type="match status" value="1"/>
</dbReference>
<evidence type="ECO:0000256" key="4">
    <source>
        <dbReference type="SAM" id="SignalP"/>
    </source>
</evidence>
<evidence type="ECO:0000259" key="5">
    <source>
        <dbReference type="Pfam" id="PF00080"/>
    </source>
</evidence>
<comment type="cofactor">
    <cofactor evidence="2">
        <name>Cu cation</name>
        <dbReference type="ChEBI" id="CHEBI:23378"/>
    </cofactor>
    <text evidence="2">Binds 1 copper ion per subunit.</text>
</comment>
<keyword evidence="2" id="KW-0862">Zinc</keyword>
<dbReference type="PROSITE" id="PS00332">
    <property type="entry name" value="SOD_CU_ZN_2"/>
    <property type="match status" value="1"/>
</dbReference>
<dbReference type="InterPro" id="IPR001424">
    <property type="entry name" value="SOD_Cu_Zn_dom"/>
</dbReference>
<feature type="chain" id="PRO_5046551820" description="Superoxide dismutase [Cu-Zn]" evidence="4">
    <location>
        <begin position="19"/>
        <end position="182"/>
    </location>
</feature>
<organism evidence="6 7">
    <name type="scientific">Noviherbaspirillum album</name>
    <dbReference type="NCBI Taxonomy" id="3080276"/>
    <lineage>
        <taxon>Bacteria</taxon>
        <taxon>Pseudomonadati</taxon>
        <taxon>Pseudomonadota</taxon>
        <taxon>Betaproteobacteria</taxon>
        <taxon>Burkholderiales</taxon>
        <taxon>Oxalobacteraceae</taxon>
        <taxon>Noviherbaspirillum</taxon>
    </lineage>
</organism>
<reference evidence="6 7" key="1">
    <citation type="submission" date="2023-10" db="EMBL/GenBank/DDBJ databases">
        <title>Noviherbaspirillum sp. CPCC 100848 genome assembly.</title>
        <authorList>
            <person name="Li X.Y."/>
            <person name="Fang X.M."/>
        </authorList>
    </citation>
    <scope>NUCLEOTIDE SEQUENCE [LARGE SCALE GENOMIC DNA]</scope>
    <source>
        <strain evidence="6 7">CPCC 100848</strain>
    </source>
</reference>
<dbReference type="PROSITE" id="PS00087">
    <property type="entry name" value="SOD_CU_ZN_1"/>
    <property type="match status" value="1"/>
</dbReference>
<dbReference type="PANTHER" id="PTHR10003">
    <property type="entry name" value="SUPEROXIDE DISMUTASE CU-ZN -RELATED"/>
    <property type="match status" value="1"/>
</dbReference>
<dbReference type="SUPFAM" id="SSF49329">
    <property type="entry name" value="Cu,Zn superoxide dismutase-like"/>
    <property type="match status" value="1"/>
</dbReference>
<comment type="cofactor">
    <cofactor evidence="2">
        <name>Zn(2+)</name>
        <dbReference type="ChEBI" id="CHEBI:29105"/>
    </cofactor>
    <text evidence="2">Binds 1 zinc ion per subunit.</text>
</comment>
<protein>
    <recommendedName>
        <fullName evidence="2">Superoxide dismutase [Cu-Zn]</fullName>
        <ecNumber evidence="2">1.15.1.1</ecNumber>
    </recommendedName>
</protein>
<name>A0ABU6JJJ9_9BURK</name>
<dbReference type="PRINTS" id="PR00068">
    <property type="entry name" value="CUZNDISMTASE"/>
</dbReference>
<keyword evidence="2" id="KW-0479">Metal-binding</keyword>
<evidence type="ECO:0000256" key="3">
    <source>
        <dbReference type="SAM" id="MobiDB-lite"/>
    </source>
</evidence>
<dbReference type="InterPro" id="IPR036423">
    <property type="entry name" value="SOD-like_Cu/Zn_dom_sf"/>
</dbReference>
<sequence>MRLVASLLLGSIALAGCAGLSGQGTGNPKNPKPIAVSQLKPTQGNKTSGSVSFVQNGDRILIDARIDGLTPGAHGFHVHEKGDCSSPDGMSAGGHFNPSGKPHGGPDHADRHAGDFGNLDADANGNAVLKLTIPASQISLAKEAPNSVVGKALIVHADPDDYKTQPTGNSGKRLACGIIALQ</sequence>
<feature type="compositionally biased region" description="Polar residues" evidence="3">
    <location>
        <begin position="39"/>
        <end position="52"/>
    </location>
</feature>
<dbReference type="RefSeq" id="WP_326509846.1">
    <property type="nucleotide sequence ID" value="NZ_JAWIIV010000046.1"/>
</dbReference>
<comment type="catalytic activity">
    <reaction evidence="2">
        <text>2 superoxide + 2 H(+) = H2O2 + O2</text>
        <dbReference type="Rhea" id="RHEA:20696"/>
        <dbReference type="ChEBI" id="CHEBI:15378"/>
        <dbReference type="ChEBI" id="CHEBI:15379"/>
        <dbReference type="ChEBI" id="CHEBI:16240"/>
        <dbReference type="ChEBI" id="CHEBI:18421"/>
        <dbReference type="EC" id="1.15.1.1"/>
    </reaction>
</comment>
<feature type="region of interest" description="Disordered" evidence="3">
    <location>
        <begin position="23"/>
        <end position="52"/>
    </location>
</feature>
<dbReference type="PROSITE" id="PS51257">
    <property type="entry name" value="PROKAR_LIPOPROTEIN"/>
    <property type="match status" value="1"/>
</dbReference>
<comment type="caution">
    <text evidence="6">The sequence shown here is derived from an EMBL/GenBank/DDBJ whole genome shotgun (WGS) entry which is preliminary data.</text>
</comment>